<dbReference type="Proteomes" id="UP000184330">
    <property type="component" value="Unassembled WGS sequence"/>
</dbReference>
<sequence length="316" mass="36802">MAPRKMIEFRMGPTKTSEDQQSQAIPHGPLLPRQPGQLRPRNRILSERGSINHQNVILLGLQQLHSELKKVTGHDQRPDPLGGWNWNPYKVYSGVPTKTSRGSRQSHESIERGAGIPRREVHKKMREDDGKKYDHIYYAIEDYHRLAIEPKYQPDFLPIETVMAVLEITPEESWSAENVGNVLAKHPDVLKLAIWQLRQRNKRRYWYTLREENCHPGFPLPVKRSRQEYCAWYTHENRFGDEAKCPDIEDNGRGEGLDRIARNVSFNGIFDSYCLPKLDISSYLIIINLRALALRILSRSSPCHGREERYFSLQRL</sequence>
<evidence type="ECO:0000313" key="2">
    <source>
        <dbReference type="EMBL" id="CZR67118.1"/>
    </source>
</evidence>
<evidence type="ECO:0000313" key="3">
    <source>
        <dbReference type="Proteomes" id="UP000184330"/>
    </source>
</evidence>
<evidence type="ECO:0000256" key="1">
    <source>
        <dbReference type="SAM" id="MobiDB-lite"/>
    </source>
</evidence>
<keyword evidence="3" id="KW-1185">Reference proteome</keyword>
<reference evidence="2 3" key="1">
    <citation type="submission" date="2016-03" db="EMBL/GenBank/DDBJ databases">
        <authorList>
            <person name="Ploux O."/>
        </authorList>
    </citation>
    <scope>NUCLEOTIDE SEQUENCE [LARGE SCALE GENOMIC DNA]</scope>
    <source>
        <strain evidence="2 3">UAMH 11012</strain>
    </source>
</reference>
<feature type="compositionally biased region" description="Low complexity" evidence="1">
    <location>
        <begin position="28"/>
        <end position="37"/>
    </location>
</feature>
<feature type="region of interest" description="Disordered" evidence="1">
    <location>
        <begin position="1"/>
        <end position="37"/>
    </location>
</feature>
<dbReference type="EMBL" id="FJOG01000042">
    <property type="protein sequence ID" value="CZR67118.1"/>
    <property type="molecule type" value="Genomic_DNA"/>
</dbReference>
<organism evidence="2 3">
    <name type="scientific">Phialocephala subalpina</name>
    <dbReference type="NCBI Taxonomy" id="576137"/>
    <lineage>
        <taxon>Eukaryota</taxon>
        <taxon>Fungi</taxon>
        <taxon>Dikarya</taxon>
        <taxon>Ascomycota</taxon>
        <taxon>Pezizomycotina</taxon>
        <taxon>Leotiomycetes</taxon>
        <taxon>Helotiales</taxon>
        <taxon>Mollisiaceae</taxon>
        <taxon>Phialocephala</taxon>
        <taxon>Phialocephala fortinii species complex</taxon>
    </lineage>
</organism>
<dbReference type="AlphaFoldDB" id="A0A1L7XQ75"/>
<proteinExistence type="predicted"/>
<dbReference type="OrthoDB" id="10668747at2759"/>
<name>A0A1L7XQ75_9HELO</name>
<gene>
    <name evidence="2" type="ORF">PAC_17017</name>
</gene>
<protein>
    <submittedName>
        <fullName evidence="2">Uncharacterized protein</fullName>
    </submittedName>
</protein>
<accession>A0A1L7XQ75</accession>